<feature type="transmembrane region" description="Helical" evidence="1">
    <location>
        <begin position="6"/>
        <end position="25"/>
    </location>
</feature>
<protein>
    <submittedName>
        <fullName evidence="2">Uncharacterized protein</fullName>
    </submittedName>
</protein>
<dbReference type="EMBL" id="FN543104">
    <property type="protein sequence ID" value="CBA28762.1"/>
    <property type="molecule type" value="Genomic_DNA"/>
</dbReference>
<evidence type="ECO:0000313" key="2">
    <source>
        <dbReference type="EMBL" id="CBA28762.1"/>
    </source>
</evidence>
<reference evidence="2" key="1">
    <citation type="journal article" date="2010" name="Nature">
        <title>The dynamic genome of Hydra.</title>
        <authorList>
            <person name="Chapman J.A."/>
            <person name="Kirkness E.F."/>
            <person name="Simakov O."/>
            <person name="Hampson S.E."/>
            <person name="Mitros T."/>
            <person name="Weinmaier T."/>
            <person name="Rattei T."/>
            <person name="Balasubramanian P.G."/>
            <person name="Borman J."/>
            <person name="Busam D."/>
            <person name="Disbennett K."/>
            <person name="Pfannkoch C."/>
            <person name="Sumin N."/>
            <person name="Sutton G."/>
            <person name="Viswanathan L."/>
            <person name="Walenz B."/>
            <person name="Goodstein D.M."/>
            <person name="Hellsten U."/>
            <person name="Kawashima T."/>
            <person name="Prochnik S.E."/>
            <person name="Putnam N.H."/>
            <person name="Shu S."/>
            <person name="Blumberg B."/>
            <person name="Dana C.E."/>
            <person name="Gee L."/>
            <person name="Kibler D.F."/>
            <person name="Law L."/>
            <person name="Lindgens D."/>
            <person name="Martinez D.E."/>
            <person name="Peng J."/>
            <person name="Wigge P.A."/>
            <person name="Bertulat B."/>
            <person name="Guder C."/>
            <person name="Nakamura Y."/>
            <person name="Ozbek S."/>
            <person name="Watanabe H."/>
            <person name="Khalturin K."/>
            <person name="Hemmrich G."/>
            <person name="Franke A."/>
            <person name="Augustin R."/>
            <person name="Fraune S."/>
            <person name="Hayakawa E."/>
            <person name="Hayakawa S."/>
            <person name="Hirose M."/>
            <person name="Hwang J."/>
            <person name="Ikeo K."/>
            <person name="Nishimiya-Fujisawa C."/>
            <person name="Ogura A."/>
            <person name="Takahashi T."/>
            <person name="Steinmetz P.R."/>
            <person name="Zhang X."/>
            <person name="Aufschnaiter R."/>
            <person name="Eder M.K."/>
            <person name="Gorny A.K."/>
            <person name="Salvenmoser W."/>
            <person name="Heimberg A.M."/>
            <person name="Wheeler B.M."/>
            <person name="Peterson K.J."/>
            <person name="Boettger A."/>
            <person name="Tischler P."/>
            <person name="Wolf A."/>
            <person name="Gojobori T."/>
            <person name="Remington K.A."/>
            <person name="Strausberg R.L."/>
            <person name="Venter J."/>
            <person name="Technau U."/>
            <person name="Hobmayer B."/>
            <person name="Bosch T.C."/>
            <person name="Holstein T.W."/>
            <person name="Fujisawa T."/>
            <person name="Bode H.R."/>
            <person name="David C.N."/>
            <person name="Rokhsar D.S."/>
            <person name="Steele R.E."/>
        </authorList>
    </citation>
    <scope>NUCLEOTIDE SEQUENCE</scope>
</reference>
<gene>
    <name evidence="2" type="ORF">Csp_A08760</name>
</gene>
<sequence>MINAILFPVGLAMAAMFFTSFYFTYRDCFDTPTEETP</sequence>
<organism evidence="2">
    <name type="scientific">Curvibacter symbiont subsp. Hydra magnipapillata</name>
    <dbReference type="NCBI Taxonomy" id="667019"/>
    <lineage>
        <taxon>Bacteria</taxon>
        <taxon>Pseudomonadati</taxon>
        <taxon>Pseudomonadota</taxon>
        <taxon>Betaproteobacteria</taxon>
        <taxon>Burkholderiales</taxon>
        <taxon>Comamonadaceae</taxon>
        <taxon>Curvibacter</taxon>
    </lineage>
</organism>
<evidence type="ECO:0000256" key="1">
    <source>
        <dbReference type="SAM" id="Phobius"/>
    </source>
</evidence>
<dbReference type="AlphaFoldDB" id="C9Y9S5"/>
<keyword evidence="1" id="KW-1133">Transmembrane helix</keyword>
<name>C9Y9S5_CURXX</name>
<keyword evidence="1" id="KW-0812">Transmembrane</keyword>
<keyword evidence="1" id="KW-0472">Membrane</keyword>
<accession>C9Y9S5</accession>
<proteinExistence type="predicted"/>